<keyword evidence="2" id="KW-1133">Transmembrane helix</keyword>
<evidence type="ECO:0000313" key="4">
    <source>
        <dbReference type="EMBL" id="TNJ34915.1"/>
    </source>
</evidence>
<name>A0A5C4RVE0_9GAMM</name>
<feature type="transmembrane region" description="Helical" evidence="2">
    <location>
        <begin position="37"/>
        <end position="63"/>
    </location>
</feature>
<dbReference type="Proteomes" id="UP000305760">
    <property type="component" value="Unassembled WGS sequence"/>
</dbReference>
<proteinExistence type="predicted"/>
<feature type="region of interest" description="Disordered" evidence="1">
    <location>
        <begin position="1"/>
        <end position="29"/>
    </location>
</feature>
<feature type="compositionally biased region" description="Pro residues" evidence="1">
    <location>
        <begin position="1"/>
        <end position="27"/>
    </location>
</feature>
<protein>
    <submittedName>
        <fullName evidence="4">DUF4190 domain-containing protein</fullName>
    </submittedName>
</protein>
<dbReference type="Pfam" id="PF13828">
    <property type="entry name" value="DUF4190"/>
    <property type="match status" value="1"/>
</dbReference>
<dbReference type="AlphaFoldDB" id="A0A5C4RVE0"/>
<keyword evidence="2" id="KW-0472">Membrane</keyword>
<dbReference type="EMBL" id="SMDR01000001">
    <property type="protein sequence ID" value="TNJ34915.1"/>
    <property type="molecule type" value="Genomic_DNA"/>
</dbReference>
<feature type="domain" description="DUF4190" evidence="3">
    <location>
        <begin position="37"/>
        <end position="100"/>
    </location>
</feature>
<dbReference type="InterPro" id="IPR025241">
    <property type="entry name" value="DUF4190"/>
</dbReference>
<evidence type="ECO:0000259" key="3">
    <source>
        <dbReference type="Pfam" id="PF13828"/>
    </source>
</evidence>
<evidence type="ECO:0000256" key="2">
    <source>
        <dbReference type="SAM" id="Phobius"/>
    </source>
</evidence>
<gene>
    <name evidence="4" type="ORF">E1B00_03820</name>
</gene>
<accession>A0A5C4RVE0</accession>
<keyword evidence="5" id="KW-1185">Reference proteome</keyword>
<evidence type="ECO:0000313" key="5">
    <source>
        <dbReference type="Proteomes" id="UP000305760"/>
    </source>
</evidence>
<sequence length="125" mass="12545">MDPQNLPPPAPVSEPAPAPAPAPPAAPANPGRPTSNLAIFSLVSGLLGWTLLPWLGSLAAVVLGHMARAEIRRSNGGLDGDGLAIAGLVLGWAMIVISLLTILAVVLFFGGLAVLLGFLGVSGNL</sequence>
<comment type="caution">
    <text evidence="4">The sequence shown here is derived from an EMBL/GenBank/DDBJ whole genome shotgun (WGS) entry which is preliminary data.</text>
</comment>
<evidence type="ECO:0000256" key="1">
    <source>
        <dbReference type="SAM" id="MobiDB-lite"/>
    </source>
</evidence>
<organism evidence="4 5">
    <name type="scientific">Arenimonas terrae</name>
    <dbReference type="NCBI Taxonomy" id="2546226"/>
    <lineage>
        <taxon>Bacteria</taxon>
        <taxon>Pseudomonadati</taxon>
        <taxon>Pseudomonadota</taxon>
        <taxon>Gammaproteobacteria</taxon>
        <taxon>Lysobacterales</taxon>
        <taxon>Lysobacteraceae</taxon>
        <taxon>Arenimonas</taxon>
    </lineage>
</organism>
<keyword evidence="2" id="KW-0812">Transmembrane</keyword>
<reference evidence="4 5" key="1">
    <citation type="submission" date="2019-03" db="EMBL/GenBank/DDBJ databases">
        <title>Arenimonas daejeonensis sp. nov., isolated from compost.</title>
        <authorList>
            <person name="Jeon C.O."/>
        </authorList>
    </citation>
    <scope>NUCLEOTIDE SEQUENCE [LARGE SCALE GENOMIC DNA]</scope>
    <source>
        <strain evidence="4 5">R29</strain>
    </source>
</reference>
<feature type="transmembrane region" description="Helical" evidence="2">
    <location>
        <begin position="83"/>
        <end position="116"/>
    </location>
</feature>